<proteinExistence type="predicted"/>
<feature type="signal peptide" evidence="1">
    <location>
        <begin position="1"/>
        <end position="25"/>
    </location>
</feature>
<organism evidence="2">
    <name type="scientific">Fibrocapsa japonica</name>
    <dbReference type="NCBI Taxonomy" id="94617"/>
    <lineage>
        <taxon>Eukaryota</taxon>
        <taxon>Sar</taxon>
        <taxon>Stramenopiles</taxon>
        <taxon>Ochrophyta</taxon>
        <taxon>Raphidophyceae</taxon>
        <taxon>Chattonellales</taxon>
        <taxon>Chattonellaceae</taxon>
        <taxon>Fibrocapsa</taxon>
    </lineage>
</organism>
<protein>
    <submittedName>
        <fullName evidence="2">Uncharacterized protein</fullName>
    </submittedName>
</protein>
<keyword evidence="1" id="KW-0732">Signal</keyword>
<reference evidence="2" key="1">
    <citation type="submission" date="2021-01" db="EMBL/GenBank/DDBJ databases">
        <authorList>
            <person name="Corre E."/>
            <person name="Pelletier E."/>
            <person name="Niang G."/>
            <person name="Scheremetjew M."/>
            <person name="Finn R."/>
            <person name="Kale V."/>
            <person name="Holt S."/>
            <person name="Cochrane G."/>
            <person name="Meng A."/>
            <person name="Brown T."/>
            <person name="Cohen L."/>
        </authorList>
    </citation>
    <scope>NUCLEOTIDE SEQUENCE</scope>
    <source>
        <strain evidence="2">CCMP1661</strain>
    </source>
</reference>
<dbReference type="AlphaFoldDB" id="A0A7S2V4C2"/>
<sequence length="194" mass="21680">MAGKLYNLGALALSILAFQSVTVSAFVQPRWAQKSGTSRWHAEPPAEPVFELNTEWKGNTKWIERRGEVPSPDYEPSKIAQLLFARLQLNDEPQLDNGAAVVVGFASPENMASSLNPTEFGNFMRQDDALSLILDNSRFSLEGSCQFSEDNTRALQKMKVVGYPPDFEEKIFDVAFSLSEQKCWLLDSITVSKQ</sequence>
<name>A0A7S2V4C2_9STRA</name>
<evidence type="ECO:0000256" key="1">
    <source>
        <dbReference type="SAM" id="SignalP"/>
    </source>
</evidence>
<evidence type="ECO:0000313" key="2">
    <source>
        <dbReference type="EMBL" id="CAD9871141.1"/>
    </source>
</evidence>
<dbReference type="EMBL" id="HBHR01019739">
    <property type="protein sequence ID" value="CAD9871141.1"/>
    <property type="molecule type" value="Transcribed_RNA"/>
</dbReference>
<gene>
    <name evidence="2" type="ORF">FJAP1339_LOCUS10013</name>
</gene>
<feature type="chain" id="PRO_5031252217" evidence="1">
    <location>
        <begin position="26"/>
        <end position="194"/>
    </location>
</feature>
<accession>A0A7S2V4C2</accession>